<dbReference type="AlphaFoldDB" id="A0AAU0MYS3"/>
<dbReference type="GO" id="GO:0019825">
    <property type="term" value="F:oxygen binding"/>
    <property type="evidence" value="ECO:0007669"/>
    <property type="project" value="InterPro"/>
</dbReference>
<gene>
    <name evidence="2" type="ORF">R5R33_16670</name>
</gene>
<dbReference type="RefSeq" id="WP_318953829.1">
    <property type="nucleotide sequence ID" value="NZ_CP137555.1"/>
</dbReference>
<dbReference type="Gene3D" id="1.10.490.10">
    <property type="entry name" value="Globins"/>
    <property type="match status" value="1"/>
</dbReference>
<accession>A0AAU0MYS3</accession>
<name>A0AAU0MYS3_9GAMM</name>
<proteinExistence type="predicted"/>
<reference evidence="2 3" key="1">
    <citation type="submission" date="2023-10" db="EMBL/GenBank/DDBJ databases">
        <title>Description of Microbulbifer bruguierae sp. nov., isolated from the sediments of mangrove plant Bruguiera sexangula and comparative genomic analyses of the genus Microbulbifer.</title>
        <authorList>
            <person name="Long M."/>
        </authorList>
    </citation>
    <scope>NUCLEOTIDE SEQUENCE [LARGE SCALE GENOMIC DNA]</scope>
    <source>
        <strain evidence="2 3">SPO729</strain>
    </source>
</reference>
<evidence type="ECO:0000256" key="1">
    <source>
        <dbReference type="SAM" id="MobiDB-lite"/>
    </source>
</evidence>
<keyword evidence="3" id="KW-1185">Reference proteome</keyword>
<dbReference type="Proteomes" id="UP001302477">
    <property type="component" value="Chromosome"/>
</dbReference>
<dbReference type="GO" id="GO:0020037">
    <property type="term" value="F:heme binding"/>
    <property type="evidence" value="ECO:0007669"/>
    <property type="project" value="InterPro"/>
</dbReference>
<sequence>MPSAAPTLLPIQTPAPKGPATVTPKEQGCPLGLLARLGGRQFLNQTVAEFYQAIGKYMAPEDAADHDKQHSRQAQFLSHALAGESEPTYSARANFLARGLNPALFEALLEYLEARLLELGFSSAICDQLVRTTSNLLGRGEEPLSIAC</sequence>
<dbReference type="KEGG" id="mpaf:R5R33_16670"/>
<evidence type="ECO:0000313" key="2">
    <source>
        <dbReference type="EMBL" id="WOX05356.1"/>
    </source>
</evidence>
<dbReference type="InterPro" id="IPR009050">
    <property type="entry name" value="Globin-like_sf"/>
</dbReference>
<dbReference type="SUPFAM" id="SSF46458">
    <property type="entry name" value="Globin-like"/>
    <property type="match status" value="1"/>
</dbReference>
<dbReference type="EMBL" id="CP137555">
    <property type="protein sequence ID" value="WOX05356.1"/>
    <property type="molecule type" value="Genomic_DNA"/>
</dbReference>
<dbReference type="InterPro" id="IPR012292">
    <property type="entry name" value="Globin/Proto"/>
</dbReference>
<protein>
    <submittedName>
        <fullName evidence="2">Uncharacterized protein</fullName>
    </submittedName>
</protein>
<evidence type="ECO:0000313" key="3">
    <source>
        <dbReference type="Proteomes" id="UP001302477"/>
    </source>
</evidence>
<feature type="region of interest" description="Disordered" evidence="1">
    <location>
        <begin position="1"/>
        <end position="24"/>
    </location>
</feature>
<organism evidence="2 3">
    <name type="scientific">Microbulbifer pacificus</name>
    <dbReference type="NCBI Taxonomy" id="407164"/>
    <lineage>
        <taxon>Bacteria</taxon>
        <taxon>Pseudomonadati</taxon>
        <taxon>Pseudomonadota</taxon>
        <taxon>Gammaproteobacteria</taxon>
        <taxon>Cellvibrionales</taxon>
        <taxon>Microbulbiferaceae</taxon>
        <taxon>Microbulbifer</taxon>
    </lineage>
</organism>